<reference evidence="2 3" key="1">
    <citation type="journal article" date="2009" name="BMC Genomics">
        <title>The complete genome sequence of Xanthomonas albilineans provides new insights into the reductive genome evolution of the xylem-limited Xanthomonadaceae.</title>
        <authorList>
            <person name="Pieretti I."/>
            <person name="Royer M."/>
            <person name="Barbe V."/>
            <person name="Carrere S."/>
            <person name="Koebnik R."/>
            <person name="Cociancich S."/>
            <person name="Couloux A."/>
            <person name="Darrasse A."/>
            <person name="Gouzy J."/>
            <person name="Jacques M.A."/>
            <person name="Lauber E."/>
            <person name="Manceau C."/>
            <person name="Mangenot S."/>
            <person name="Poussier S."/>
            <person name="Segurens B."/>
            <person name="Szurek B."/>
            <person name="Verdier V."/>
            <person name="Arlat M."/>
            <person name="Rott P."/>
        </authorList>
    </citation>
    <scope>NUCLEOTIDE SEQUENCE [LARGE SCALE GENOMIC DNA]</scope>
    <source>
        <strain evidence="3">GPE PC73 / CFBP 7063</strain>
    </source>
</reference>
<dbReference type="AlphaFoldDB" id="D2UAK6"/>
<proteinExistence type="predicted"/>
<accession>D2UAK6</accession>
<name>D2UAK6_XANAP</name>
<dbReference type="GeneID" id="57876851"/>
<dbReference type="eggNOG" id="ENOG5032WUR">
    <property type="taxonomic scope" value="Bacteria"/>
</dbReference>
<gene>
    <name evidence="2" type="ordered locus">XALc_1548</name>
</gene>
<dbReference type="KEGG" id="xal:XALC_1548"/>
<feature type="domain" description="DUF2726" evidence="1">
    <location>
        <begin position="17"/>
        <end position="130"/>
    </location>
</feature>
<dbReference type="Pfam" id="PF10881">
    <property type="entry name" value="DUF2726"/>
    <property type="match status" value="1"/>
</dbReference>
<organism evidence="2 3">
    <name type="scientific">Xanthomonas albilineans (strain GPE PC73 / CFBP 7063)</name>
    <dbReference type="NCBI Taxonomy" id="380358"/>
    <lineage>
        <taxon>Bacteria</taxon>
        <taxon>Pseudomonadati</taxon>
        <taxon>Pseudomonadota</taxon>
        <taxon>Gammaproteobacteria</taxon>
        <taxon>Lysobacterales</taxon>
        <taxon>Lysobacteraceae</taxon>
        <taxon>Xanthomonas</taxon>
    </lineage>
</organism>
<dbReference type="EMBL" id="FP565176">
    <property type="protein sequence ID" value="CBA16051.1"/>
    <property type="molecule type" value="Genomic_DNA"/>
</dbReference>
<protein>
    <recommendedName>
        <fullName evidence="1">DUF2726 domain-containing protein</fullName>
    </recommendedName>
</protein>
<keyword evidence="3" id="KW-1185">Reference proteome</keyword>
<dbReference type="STRING" id="380358.XALC_1548"/>
<evidence type="ECO:0000313" key="2">
    <source>
        <dbReference type="EMBL" id="CBA16051.1"/>
    </source>
</evidence>
<evidence type="ECO:0000313" key="3">
    <source>
        <dbReference type="Proteomes" id="UP000001890"/>
    </source>
</evidence>
<dbReference type="RefSeq" id="WP_012916054.1">
    <property type="nucleotide sequence ID" value="NC_013722.1"/>
</dbReference>
<sequence length="145" mass="16664">MKQNAQLHWPFYSMRALTNSEQILYWRLIEALPENIVLAQVQLSRFLGVRKGNGRIQWLNRVNQKSADFIVCNKDFSVLTVIELDDASHDRPGRYKADADKTKAITDAGLRIIRWHVKSMPNATQIRDEIYSPEGVQGRTPAQTL</sequence>
<dbReference type="InterPro" id="IPR024402">
    <property type="entry name" value="DUF2726"/>
</dbReference>
<dbReference type="Proteomes" id="UP000001890">
    <property type="component" value="Chromosome"/>
</dbReference>
<evidence type="ECO:0000259" key="1">
    <source>
        <dbReference type="Pfam" id="PF10881"/>
    </source>
</evidence>